<evidence type="ECO:0000256" key="5">
    <source>
        <dbReference type="ARBA" id="ARBA00023295"/>
    </source>
</evidence>
<evidence type="ECO:0000256" key="7">
    <source>
        <dbReference type="SAM" id="SignalP"/>
    </source>
</evidence>
<keyword evidence="5 6" id="KW-0326">Glycosidase</keyword>
<comment type="similarity">
    <text evidence="2 6">Belongs to the glycosyl hydrolase 27 family.</text>
</comment>
<dbReference type="PANTHER" id="PTHR11452">
    <property type="entry name" value="ALPHA-GALACTOSIDASE/ALPHA-N-ACETYLGALACTOSAMINIDASE"/>
    <property type="match status" value="1"/>
</dbReference>
<dbReference type="InterPro" id="IPR017853">
    <property type="entry name" value="GH"/>
</dbReference>
<accession>A0A9W9LEQ4</accession>
<evidence type="ECO:0000313" key="9">
    <source>
        <dbReference type="Proteomes" id="UP001146351"/>
    </source>
</evidence>
<dbReference type="InterPro" id="IPR013785">
    <property type="entry name" value="Aldolase_TIM"/>
</dbReference>
<sequence>MFLAPFLHTSLMTGTAVAHTRDDGLAKTPPMGWNTYNHYSCAPNDTTVQSNAQALIYLGLADLGYRKVTIDCGWTVPGRLKNGSLTWNETWFPAGFRLDSRLWGNDNCFADAATVFPNNQYTSSTSPRTRYANMTKALDAQDRSVLFQICEWGTWRIGNDIVPARRSIFQTLNQAVPQASYAGPEEQTHFSMWAILKSPLVIGGALKDDWTSMGKTSLSILTNKDVIGFNQG</sequence>
<comment type="catalytic activity">
    <reaction evidence="1 6">
        <text>Hydrolysis of terminal, non-reducing alpha-D-galactose residues in alpha-D-galactosides, including galactose oligosaccharides, galactomannans and galactolipids.</text>
        <dbReference type="EC" id="3.2.1.22"/>
    </reaction>
</comment>
<keyword evidence="7" id="KW-0732">Signal</keyword>
<dbReference type="EMBL" id="JAPQKO010000008">
    <property type="protein sequence ID" value="KAJ5151673.1"/>
    <property type="molecule type" value="Genomic_DNA"/>
</dbReference>
<proteinExistence type="inferred from homology"/>
<dbReference type="Proteomes" id="UP001146351">
    <property type="component" value="Unassembled WGS sequence"/>
</dbReference>
<comment type="caution">
    <text evidence="8">The sequence shown here is derived from an EMBL/GenBank/DDBJ whole genome shotgun (WGS) entry which is preliminary data.</text>
</comment>
<evidence type="ECO:0000256" key="3">
    <source>
        <dbReference type="ARBA" id="ARBA00012755"/>
    </source>
</evidence>
<keyword evidence="6" id="KW-1015">Disulfide bond</keyword>
<dbReference type="AlphaFoldDB" id="A0A9W9LEQ4"/>
<organism evidence="8 9">
    <name type="scientific">Penicillium capsulatum</name>
    <dbReference type="NCBI Taxonomy" id="69766"/>
    <lineage>
        <taxon>Eukaryota</taxon>
        <taxon>Fungi</taxon>
        <taxon>Dikarya</taxon>
        <taxon>Ascomycota</taxon>
        <taxon>Pezizomycotina</taxon>
        <taxon>Eurotiomycetes</taxon>
        <taxon>Eurotiomycetidae</taxon>
        <taxon>Eurotiales</taxon>
        <taxon>Aspergillaceae</taxon>
        <taxon>Penicillium</taxon>
    </lineage>
</organism>
<protein>
    <recommendedName>
        <fullName evidence="3 6">Alpha-galactosidase</fullName>
        <ecNumber evidence="3 6">3.2.1.22</ecNumber>
    </recommendedName>
    <alternativeName>
        <fullName evidence="6">Melibiase</fullName>
    </alternativeName>
</protein>
<gene>
    <name evidence="8" type="ORF">N7492_009968</name>
</gene>
<dbReference type="PRINTS" id="PR00740">
    <property type="entry name" value="GLHYDRLASE27"/>
</dbReference>
<dbReference type="GO" id="GO:0005975">
    <property type="term" value="P:carbohydrate metabolic process"/>
    <property type="evidence" value="ECO:0007669"/>
    <property type="project" value="InterPro"/>
</dbReference>
<name>A0A9W9LEQ4_9EURO</name>
<reference evidence="8" key="2">
    <citation type="journal article" date="2023" name="IMA Fungus">
        <title>Comparative genomic study of the Penicillium genus elucidates a diverse pangenome and 15 lateral gene transfer events.</title>
        <authorList>
            <person name="Petersen C."/>
            <person name="Sorensen T."/>
            <person name="Nielsen M.R."/>
            <person name="Sondergaard T.E."/>
            <person name="Sorensen J.L."/>
            <person name="Fitzpatrick D.A."/>
            <person name="Frisvad J.C."/>
            <person name="Nielsen K.L."/>
        </authorList>
    </citation>
    <scope>NUCLEOTIDE SEQUENCE</scope>
    <source>
        <strain evidence="8">IBT 21917</strain>
    </source>
</reference>
<feature type="chain" id="PRO_5040894504" description="Alpha-galactosidase" evidence="7">
    <location>
        <begin position="19"/>
        <end position="232"/>
    </location>
</feature>
<keyword evidence="9" id="KW-1185">Reference proteome</keyword>
<dbReference type="EC" id="3.2.1.22" evidence="3 6"/>
<dbReference type="OrthoDB" id="5795902at2759"/>
<evidence type="ECO:0000256" key="4">
    <source>
        <dbReference type="ARBA" id="ARBA00022801"/>
    </source>
</evidence>
<keyword evidence="4 6" id="KW-0378">Hydrolase</keyword>
<evidence type="ECO:0000256" key="6">
    <source>
        <dbReference type="RuleBase" id="RU361168"/>
    </source>
</evidence>
<evidence type="ECO:0000256" key="2">
    <source>
        <dbReference type="ARBA" id="ARBA00009743"/>
    </source>
</evidence>
<dbReference type="SUPFAM" id="SSF51445">
    <property type="entry name" value="(Trans)glycosidases"/>
    <property type="match status" value="1"/>
</dbReference>
<reference evidence="8" key="1">
    <citation type="submission" date="2022-11" db="EMBL/GenBank/DDBJ databases">
        <authorList>
            <person name="Petersen C."/>
        </authorList>
    </citation>
    <scope>NUCLEOTIDE SEQUENCE</scope>
    <source>
        <strain evidence="8">IBT 21917</strain>
    </source>
</reference>
<evidence type="ECO:0000313" key="8">
    <source>
        <dbReference type="EMBL" id="KAJ5151673.1"/>
    </source>
</evidence>
<dbReference type="InterPro" id="IPR002241">
    <property type="entry name" value="Glyco_hydro_27"/>
</dbReference>
<feature type="signal peptide" evidence="7">
    <location>
        <begin position="1"/>
        <end position="18"/>
    </location>
</feature>
<evidence type="ECO:0000256" key="1">
    <source>
        <dbReference type="ARBA" id="ARBA00001255"/>
    </source>
</evidence>
<dbReference type="GO" id="GO:0004557">
    <property type="term" value="F:alpha-galactosidase activity"/>
    <property type="evidence" value="ECO:0007669"/>
    <property type="project" value="UniProtKB-EC"/>
</dbReference>
<dbReference type="PANTHER" id="PTHR11452:SF75">
    <property type="entry name" value="ALPHA-GALACTOSIDASE MEL1"/>
    <property type="match status" value="1"/>
</dbReference>
<dbReference type="Gene3D" id="3.20.20.70">
    <property type="entry name" value="Aldolase class I"/>
    <property type="match status" value="2"/>
</dbReference>